<keyword evidence="2" id="KW-0472">Membrane</keyword>
<feature type="repeat" description="TPR" evidence="1">
    <location>
        <begin position="90"/>
        <end position="123"/>
    </location>
</feature>
<evidence type="ECO:0000313" key="3">
    <source>
        <dbReference type="EMBL" id="MDD7915410.1"/>
    </source>
</evidence>
<dbReference type="InterPro" id="IPR019734">
    <property type="entry name" value="TPR_rpt"/>
</dbReference>
<name>A0ABT5SBF5_9FLAO</name>
<keyword evidence="2" id="KW-1133">Transmembrane helix</keyword>
<evidence type="ECO:0000256" key="1">
    <source>
        <dbReference type="PROSITE-ProRule" id="PRU00339"/>
    </source>
</evidence>
<reference evidence="3" key="1">
    <citation type="submission" date="2023-02" db="EMBL/GenBank/DDBJ databases">
        <title>Polaribacter ponticola sp. nov., isolated from seawater.</title>
        <authorList>
            <person name="Baek J.H."/>
            <person name="Kim J.M."/>
            <person name="Choi D.G."/>
            <person name="Jeon C.O."/>
        </authorList>
    </citation>
    <scope>NUCLEOTIDE SEQUENCE</scope>
    <source>
        <strain evidence="3">MSW5</strain>
    </source>
</reference>
<feature type="transmembrane region" description="Helical" evidence="2">
    <location>
        <begin position="41"/>
        <end position="59"/>
    </location>
</feature>
<dbReference type="Gene3D" id="1.25.40.10">
    <property type="entry name" value="Tetratricopeptide repeat domain"/>
    <property type="match status" value="1"/>
</dbReference>
<dbReference type="SUPFAM" id="SSF48452">
    <property type="entry name" value="TPR-like"/>
    <property type="match status" value="1"/>
</dbReference>
<evidence type="ECO:0000313" key="4">
    <source>
        <dbReference type="Proteomes" id="UP001151478"/>
    </source>
</evidence>
<keyword evidence="4" id="KW-1185">Reference proteome</keyword>
<dbReference type="RefSeq" id="WP_265725961.1">
    <property type="nucleotide sequence ID" value="NZ_JAOSLC020000003.1"/>
</dbReference>
<accession>A0ABT5SBF5</accession>
<organism evidence="3 4">
    <name type="scientific">Polaribacter ponticola</name>
    <dbReference type="NCBI Taxonomy" id="2978475"/>
    <lineage>
        <taxon>Bacteria</taxon>
        <taxon>Pseudomonadati</taxon>
        <taxon>Bacteroidota</taxon>
        <taxon>Flavobacteriia</taxon>
        <taxon>Flavobacteriales</taxon>
        <taxon>Flavobacteriaceae</taxon>
    </lineage>
</organism>
<sequence length="206" mass="23987">MEDLEFDKNLKKAITATERKQQKMFLNSVEKTIEKPKKTNWLIAASIAAIIGLSSYFIFNNQVVSNQELYAKNFTPYENVVVPIVRNNKELTTKALAFAYYELGEYEKAIDLFNQLTSANTTEKITINFYKANAYLMLDNYTDAKELLLPIVKNNKKVWQQESIWYLALTYIKLEDIDNAKLFLQKLQQLKSYKINKVNDLLKSLD</sequence>
<dbReference type="EMBL" id="JAOSLC020000003">
    <property type="protein sequence ID" value="MDD7915410.1"/>
    <property type="molecule type" value="Genomic_DNA"/>
</dbReference>
<keyword evidence="1" id="KW-0802">TPR repeat</keyword>
<comment type="caution">
    <text evidence="3">The sequence shown here is derived from an EMBL/GenBank/DDBJ whole genome shotgun (WGS) entry which is preliminary data.</text>
</comment>
<dbReference type="Proteomes" id="UP001151478">
    <property type="component" value="Unassembled WGS sequence"/>
</dbReference>
<dbReference type="PROSITE" id="PS50005">
    <property type="entry name" value="TPR"/>
    <property type="match status" value="1"/>
</dbReference>
<dbReference type="Pfam" id="PF13181">
    <property type="entry name" value="TPR_8"/>
    <property type="match status" value="1"/>
</dbReference>
<evidence type="ECO:0000256" key="2">
    <source>
        <dbReference type="SAM" id="Phobius"/>
    </source>
</evidence>
<dbReference type="InterPro" id="IPR011990">
    <property type="entry name" value="TPR-like_helical_dom_sf"/>
</dbReference>
<proteinExistence type="predicted"/>
<gene>
    <name evidence="3" type="ORF">N5A56_013740</name>
</gene>
<dbReference type="Pfam" id="PF13174">
    <property type="entry name" value="TPR_6"/>
    <property type="match status" value="1"/>
</dbReference>
<keyword evidence="2" id="KW-0812">Transmembrane</keyword>
<protein>
    <submittedName>
        <fullName evidence="3">Tetratricopeptide repeat protein</fullName>
    </submittedName>
</protein>